<dbReference type="Pfam" id="PF00732">
    <property type="entry name" value="GMC_oxred_N"/>
    <property type="match status" value="1"/>
</dbReference>
<dbReference type="OrthoDB" id="269227at2759"/>
<evidence type="ECO:0000259" key="3">
    <source>
        <dbReference type="Pfam" id="PF05199"/>
    </source>
</evidence>
<proteinExistence type="inferred from homology"/>
<name>A0A8X6YV79_9ARAC</name>
<dbReference type="PANTHER" id="PTHR11552">
    <property type="entry name" value="GLUCOSE-METHANOL-CHOLINE GMC OXIDOREDUCTASE"/>
    <property type="match status" value="1"/>
</dbReference>
<keyword evidence="5" id="KW-1185">Reference proteome</keyword>
<evidence type="ECO:0000313" key="4">
    <source>
        <dbReference type="EMBL" id="GFY77608.1"/>
    </source>
</evidence>
<dbReference type="Gene3D" id="3.50.50.60">
    <property type="entry name" value="FAD/NAD(P)-binding domain"/>
    <property type="match status" value="2"/>
</dbReference>
<dbReference type="Proteomes" id="UP000886998">
    <property type="component" value="Unassembled WGS sequence"/>
</dbReference>
<dbReference type="InterPro" id="IPR007867">
    <property type="entry name" value="GMC_OxRtase_C"/>
</dbReference>
<dbReference type="Gene3D" id="3.30.560.10">
    <property type="entry name" value="Glucose Oxidase, domain 3"/>
    <property type="match status" value="2"/>
</dbReference>
<evidence type="ECO:0000313" key="5">
    <source>
        <dbReference type="Proteomes" id="UP000886998"/>
    </source>
</evidence>
<gene>
    <name evidence="4" type="primary">Gld</name>
    <name evidence="4" type="ORF">TNIN_320231</name>
</gene>
<comment type="caution">
    <text evidence="4">The sequence shown here is derived from an EMBL/GenBank/DDBJ whole genome shotgun (WGS) entry which is preliminary data.</text>
</comment>
<reference evidence="4" key="1">
    <citation type="submission" date="2020-08" db="EMBL/GenBank/DDBJ databases">
        <title>Multicomponent nature underlies the extraordinary mechanical properties of spider dragline silk.</title>
        <authorList>
            <person name="Kono N."/>
            <person name="Nakamura H."/>
            <person name="Mori M."/>
            <person name="Yoshida Y."/>
            <person name="Ohtoshi R."/>
            <person name="Malay A.D."/>
            <person name="Moran D.A.P."/>
            <person name="Tomita M."/>
            <person name="Numata K."/>
            <person name="Arakawa K."/>
        </authorList>
    </citation>
    <scope>NUCLEOTIDE SEQUENCE</scope>
</reference>
<dbReference type="InterPro" id="IPR012132">
    <property type="entry name" value="GMC_OxRdtase"/>
</dbReference>
<feature type="domain" description="Glucose-methanol-choline oxidoreductase N-terminal" evidence="2">
    <location>
        <begin position="50"/>
        <end position="231"/>
    </location>
</feature>
<dbReference type="PIRSF" id="PIRSF000137">
    <property type="entry name" value="Alcohol_oxidase"/>
    <property type="match status" value="1"/>
</dbReference>
<sequence length="468" mass="51375">MWDPSFPYNLTFEASYPTPYAASQFLSLILFSMMGQKHTPKTTKDIKSCYDYIIVGAGSAGSVLAARLAEKECVTILLLEAGKSSPKVTDIPTAARSFIQSDIDWNYSTAPQEHTGAGLVNRSVAWPSGKTIGGSSVINAMLKLRGNKKNYDDWAAQGASGWSYEEVLPYFMKLEDNTDEEYVKNGYHGIGGPVTVSKPPYDSALKAAILEAAKDKGYRIGDINGPDATGVLTTPQGGAVTALLAQNDTKEINEDPDYQLTFWEGNADDKHRIKPEYFEAIYGPYKEKPLYGCISHVLQPKSRGEVTLRSSNPYDPPIIDPKYFSHPEDMKNVVAGLKKCKEFGQSEVLRNIGSKLLTTVYPGCEDVVNDDDKYFSCMARSIVLTANHQTGTARMGNPRDPSTVVDPKLRVKGIRNLRVVDASVMPIIPSGNTNGPTMMLAEKASDIIKETIRCESDNDMYSILLEES</sequence>
<dbReference type="GO" id="GO:0016614">
    <property type="term" value="F:oxidoreductase activity, acting on CH-OH group of donors"/>
    <property type="evidence" value="ECO:0007669"/>
    <property type="project" value="InterPro"/>
</dbReference>
<dbReference type="SUPFAM" id="SSF51905">
    <property type="entry name" value="FAD/NAD(P)-binding domain"/>
    <property type="match status" value="1"/>
</dbReference>
<evidence type="ECO:0000256" key="1">
    <source>
        <dbReference type="ARBA" id="ARBA00010790"/>
    </source>
</evidence>
<dbReference type="AlphaFoldDB" id="A0A8X6YV79"/>
<feature type="domain" description="Glucose-methanol-choline oxidoreductase C-terminal" evidence="3">
    <location>
        <begin position="300"/>
        <end position="441"/>
    </location>
</feature>
<dbReference type="SUPFAM" id="SSF54373">
    <property type="entry name" value="FAD-linked reductases, C-terminal domain"/>
    <property type="match status" value="1"/>
</dbReference>
<dbReference type="EMBL" id="BMAV01022525">
    <property type="protein sequence ID" value="GFY77608.1"/>
    <property type="molecule type" value="Genomic_DNA"/>
</dbReference>
<dbReference type="PANTHER" id="PTHR11552:SF227">
    <property type="entry name" value="GLUCOSE DEHYDROGENASE [FAD, QUINONE]-LIKE PROTEIN"/>
    <property type="match status" value="1"/>
</dbReference>
<comment type="similarity">
    <text evidence="1">Belongs to the GMC oxidoreductase family.</text>
</comment>
<dbReference type="Pfam" id="PF05199">
    <property type="entry name" value="GMC_oxred_C"/>
    <property type="match status" value="1"/>
</dbReference>
<organism evidence="4 5">
    <name type="scientific">Trichonephila inaurata madagascariensis</name>
    <dbReference type="NCBI Taxonomy" id="2747483"/>
    <lineage>
        <taxon>Eukaryota</taxon>
        <taxon>Metazoa</taxon>
        <taxon>Ecdysozoa</taxon>
        <taxon>Arthropoda</taxon>
        <taxon>Chelicerata</taxon>
        <taxon>Arachnida</taxon>
        <taxon>Araneae</taxon>
        <taxon>Araneomorphae</taxon>
        <taxon>Entelegynae</taxon>
        <taxon>Araneoidea</taxon>
        <taxon>Nephilidae</taxon>
        <taxon>Trichonephila</taxon>
        <taxon>Trichonephila inaurata</taxon>
    </lineage>
</organism>
<protein>
    <submittedName>
        <fullName evidence="4">Glucose dehydrogenase</fullName>
    </submittedName>
</protein>
<dbReference type="InterPro" id="IPR036188">
    <property type="entry name" value="FAD/NAD-bd_sf"/>
</dbReference>
<dbReference type="InterPro" id="IPR000172">
    <property type="entry name" value="GMC_OxRdtase_N"/>
</dbReference>
<accession>A0A8X6YV79</accession>
<evidence type="ECO:0000259" key="2">
    <source>
        <dbReference type="Pfam" id="PF00732"/>
    </source>
</evidence>
<dbReference type="GO" id="GO:0050660">
    <property type="term" value="F:flavin adenine dinucleotide binding"/>
    <property type="evidence" value="ECO:0007669"/>
    <property type="project" value="InterPro"/>
</dbReference>